<proteinExistence type="predicted"/>
<evidence type="ECO:0000256" key="1">
    <source>
        <dbReference type="SAM" id="SignalP"/>
    </source>
</evidence>
<gene>
    <name evidence="2" type="ORF">B0I32_116227</name>
</gene>
<sequence>MTMSSTVPSRRAGRLRLTVLAAAATAVATGALLAGNATSAEAVPPEVISRWNNELIHSGSLSPGFNQFLATGPYTITAKLTAVNTGSAAIDYTCLISAAGGADTDRTDVTLPANGKVSVFLNVVHNYTSTGLLSFGCTKPGGTAQVRMQQVKITAVKVNSLDNQQF</sequence>
<dbReference type="EMBL" id="PVNG01000016">
    <property type="protein sequence ID" value="PRX60836.1"/>
    <property type="molecule type" value="Genomic_DNA"/>
</dbReference>
<dbReference type="AlphaFoldDB" id="A0A2T0MRJ4"/>
<keyword evidence="3" id="KW-1185">Reference proteome</keyword>
<dbReference type="OrthoDB" id="3535352at2"/>
<evidence type="ECO:0000313" key="2">
    <source>
        <dbReference type="EMBL" id="PRX60836.1"/>
    </source>
</evidence>
<feature type="signal peptide" evidence="1">
    <location>
        <begin position="1"/>
        <end position="42"/>
    </location>
</feature>
<protein>
    <recommendedName>
        <fullName evidence="4">Ig-like domain-containing protein</fullName>
    </recommendedName>
</protein>
<dbReference type="RefSeq" id="WP_106246800.1">
    <property type="nucleotide sequence ID" value="NZ_PVNG01000016.1"/>
</dbReference>
<evidence type="ECO:0000313" key="3">
    <source>
        <dbReference type="Proteomes" id="UP000238312"/>
    </source>
</evidence>
<dbReference type="Proteomes" id="UP000238312">
    <property type="component" value="Unassembled WGS sequence"/>
</dbReference>
<name>A0A2T0MRJ4_9ACTN</name>
<comment type="caution">
    <text evidence="2">The sequence shown here is derived from an EMBL/GenBank/DDBJ whole genome shotgun (WGS) entry which is preliminary data.</text>
</comment>
<keyword evidence="1" id="KW-0732">Signal</keyword>
<accession>A0A2T0MRJ4</accession>
<evidence type="ECO:0008006" key="4">
    <source>
        <dbReference type="Google" id="ProtNLM"/>
    </source>
</evidence>
<reference evidence="2 3" key="1">
    <citation type="submission" date="2018-03" db="EMBL/GenBank/DDBJ databases">
        <title>Genomic Encyclopedia of Type Strains, Phase III (KMG-III): the genomes of soil and plant-associated and newly described type strains.</title>
        <authorList>
            <person name="Whitman W."/>
        </authorList>
    </citation>
    <scope>NUCLEOTIDE SEQUENCE [LARGE SCALE GENOMIC DNA]</scope>
    <source>
        <strain evidence="2 3">CGMCC 4.7104</strain>
    </source>
</reference>
<feature type="chain" id="PRO_5015530742" description="Ig-like domain-containing protein" evidence="1">
    <location>
        <begin position="43"/>
        <end position="166"/>
    </location>
</feature>
<organism evidence="2 3">
    <name type="scientific">Nonomuraea fuscirosea</name>
    <dbReference type="NCBI Taxonomy" id="1291556"/>
    <lineage>
        <taxon>Bacteria</taxon>
        <taxon>Bacillati</taxon>
        <taxon>Actinomycetota</taxon>
        <taxon>Actinomycetes</taxon>
        <taxon>Streptosporangiales</taxon>
        <taxon>Streptosporangiaceae</taxon>
        <taxon>Nonomuraea</taxon>
    </lineage>
</organism>